<dbReference type="Pfam" id="PF07538">
    <property type="entry name" value="ChW"/>
    <property type="match status" value="6"/>
</dbReference>
<evidence type="ECO:0000256" key="1">
    <source>
        <dbReference type="ARBA" id="ARBA00007074"/>
    </source>
</evidence>
<proteinExistence type="inferred from homology"/>
<evidence type="ECO:0000256" key="2">
    <source>
        <dbReference type="ARBA" id="ARBA00022670"/>
    </source>
</evidence>
<comment type="caution">
    <text evidence="6">The sequence shown here is derived from an EMBL/GenBank/DDBJ whole genome shotgun (WGS) entry which is preliminary data.</text>
</comment>
<dbReference type="GO" id="GO:0008234">
    <property type="term" value="F:cysteine-type peptidase activity"/>
    <property type="evidence" value="ECO:0007669"/>
    <property type="project" value="UniProtKB-KW"/>
</dbReference>
<dbReference type="Gene3D" id="3.90.1720.10">
    <property type="entry name" value="endopeptidase domain like (from Nostoc punctiforme)"/>
    <property type="match status" value="1"/>
</dbReference>
<evidence type="ECO:0000313" key="6">
    <source>
        <dbReference type="EMBL" id="GCF95926.1"/>
    </source>
</evidence>
<keyword evidence="2" id="KW-0645">Protease</keyword>
<protein>
    <recommendedName>
        <fullName evidence="5">NlpC/P60 domain-containing protein</fullName>
    </recommendedName>
</protein>
<dbReference type="PROSITE" id="PS51935">
    <property type="entry name" value="NLPC_P60"/>
    <property type="match status" value="1"/>
</dbReference>
<dbReference type="EMBL" id="BJCC01000055">
    <property type="protein sequence ID" value="GCF95926.1"/>
    <property type="molecule type" value="Genomic_DNA"/>
</dbReference>
<dbReference type="Proteomes" id="UP000290567">
    <property type="component" value="Unassembled WGS sequence"/>
</dbReference>
<evidence type="ECO:0000259" key="5">
    <source>
        <dbReference type="PROSITE" id="PS51935"/>
    </source>
</evidence>
<dbReference type="RefSeq" id="WP_146624292.1">
    <property type="nucleotide sequence ID" value="NZ_BJCC01000055.1"/>
</dbReference>
<dbReference type="InterPro" id="IPR000064">
    <property type="entry name" value="NLP_P60_dom"/>
</dbReference>
<dbReference type="InterPro" id="IPR008044">
    <property type="entry name" value="Phage_lysin"/>
</dbReference>
<comment type="similarity">
    <text evidence="1">Belongs to the peptidase C40 family.</text>
</comment>
<name>A0A4P5PDC5_9ENTE</name>
<accession>A0A4P5PDC5</accession>
<reference evidence="7" key="1">
    <citation type="submission" date="2019-02" db="EMBL/GenBank/DDBJ databases">
        <title>Draft genome sequence of Enterococcus sp. Gos25-1.</title>
        <authorList>
            <person name="Tanaka N."/>
            <person name="Shiwa Y."/>
            <person name="Fujita N."/>
        </authorList>
    </citation>
    <scope>NUCLEOTIDE SEQUENCE [LARGE SCALE GENOMIC DNA]</scope>
    <source>
        <strain evidence="7">Gos25-1</strain>
    </source>
</reference>
<feature type="domain" description="NlpC/P60" evidence="5">
    <location>
        <begin position="1"/>
        <end position="137"/>
    </location>
</feature>
<sequence>MGDINKMIQWMKSREGKVSYSMTTRYGPNSFDCSSSVYYALMAGGFIPSGTPGNTESLYRLEGSLLQPISRGQAAKGDIFVSGVKGGSAGSNGHTGIFLDNQTIIHCTYAPAYGKNGICTTPAQGWMGDYSGLPVYYYRLKGAKEEPKLPGKNPAMSVSKLINYETHVAEVGWMNNVADGALSGSIGYSLPIEALKISFGNKHVDGSVEYRVHMSKKGWQPWVKSGQIAGSTGQSIGLEAFEVKLTGQAANYYDIEYQAHVQRKGWLPVVKNGQTAGTTGESLRLEALKINLKRKKIVQGTKDLPKTGVAYRSHLQTEGWLGFVKEGAVSGTTGLSISMECLEVFVNGSKNDFQLDTHCSTIGWMNNAGGTTGQKKNLEAFRITLKNNLAKTHTIEYRSHVKSIGWQGWVRNGAVSGTTGKKLAIEAVQIRLVKR</sequence>
<dbReference type="AlphaFoldDB" id="A0A4P5PDC5"/>
<evidence type="ECO:0000256" key="3">
    <source>
        <dbReference type="ARBA" id="ARBA00022801"/>
    </source>
</evidence>
<dbReference type="InterPro" id="IPR006637">
    <property type="entry name" value="ChW"/>
</dbReference>
<gene>
    <name evidence="6" type="ORF">NRIC_38170</name>
</gene>
<keyword evidence="3" id="KW-0378">Hydrolase</keyword>
<organism evidence="6 7">
    <name type="scientific">Enterococcus florum</name>
    <dbReference type="NCBI Taxonomy" id="2480627"/>
    <lineage>
        <taxon>Bacteria</taxon>
        <taxon>Bacillati</taxon>
        <taxon>Bacillota</taxon>
        <taxon>Bacilli</taxon>
        <taxon>Lactobacillales</taxon>
        <taxon>Enterococcaceae</taxon>
        <taxon>Enterococcus</taxon>
    </lineage>
</organism>
<dbReference type="OrthoDB" id="2139777at2"/>
<keyword evidence="7" id="KW-1185">Reference proteome</keyword>
<evidence type="ECO:0000313" key="7">
    <source>
        <dbReference type="Proteomes" id="UP000290567"/>
    </source>
</evidence>
<dbReference type="GO" id="GO:0006508">
    <property type="term" value="P:proteolysis"/>
    <property type="evidence" value="ECO:0007669"/>
    <property type="project" value="UniProtKB-KW"/>
</dbReference>
<dbReference type="Pfam" id="PF05382">
    <property type="entry name" value="Amidase_5"/>
    <property type="match status" value="1"/>
</dbReference>
<dbReference type="SUPFAM" id="SSF54001">
    <property type="entry name" value="Cysteine proteinases"/>
    <property type="match status" value="1"/>
</dbReference>
<dbReference type="InterPro" id="IPR038765">
    <property type="entry name" value="Papain-like_cys_pep_sf"/>
</dbReference>
<keyword evidence="4" id="KW-0788">Thiol protease</keyword>
<evidence type="ECO:0000256" key="4">
    <source>
        <dbReference type="ARBA" id="ARBA00022807"/>
    </source>
</evidence>
<dbReference type="SMART" id="SM00728">
    <property type="entry name" value="ChW"/>
    <property type="match status" value="6"/>
</dbReference>